<keyword evidence="2" id="KW-1185">Reference proteome</keyword>
<sequence length="114" mass="12821">MNPNSNSVPRSVPAEEALALLKEHSRSDVSLAAFARSKGVKPWSLYNARAAERRRAMRPRPEPFFEFRLEEPAATRYADATLIELVLPSGLTLRLRRDFDEVALRRLLGVLGSC</sequence>
<reference evidence="1 2" key="1">
    <citation type="submission" date="2019-02" db="EMBL/GenBank/DDBJ databases">
        <title>Deep-cultivation of Planctomycetes and their phenomic and genomic characterization uncovers novel biology.</title>
        <authorList>
            <person name="Wiegand S."/>
            <person name="Jogler M."/>
            <person name="Boedeker C."/>
            <person name="Pinto D."/>
            <person name="Vollmers J."/>
            <person name="Rivas-Marin E."/>
            <person name="Kohn T."/>
            <person name="Peeters S.H."/>
            <person name="Heuer A."/>
            <person name="Rast P."/>
            <person name="Oberbeckmann S."/>
            <person name="Bunk B."/>
            <person name="Jeske O."/>
            <person name="Meyerdierks A."/>
            <person name="Storesund J.E."/>
            <person name="Kallscheuer N."/>
            <person name="Luecker S."/>
            <person name="Lage O.M."/>
            <person name="Pohl T."/>
            <person name="Merkel B.J."/>
            <person name="Hornburger P."/>
            <person name="Mueller R.-W."/>
            <person name="Bruemmer F."/>
            <person name="Labrenz M."/>
            <person name="Spormann A.M."/>
            <person name="Op den Camp H."/>
            <person name="Overmann J."/>
            <person name="Amann R."/>
            <person name="Jetten M.S.M."/>
            <person name="Mascher T."/>
            <person name="Medema M.H."/>
            <person name="Devos D.P."/>
            <person name="Kaster A.-K."/>
            <person name="Ovreas L."/>
            <person name="Rohde M."/>
            <person name="Galperin M.Y."/>
            <person name="Jogler C."/>
        </authorList>
    </citation>
    <scope>NUCLEOTIDE SEQUENCE [LARGE SCALE GENOMIC DNA]</scope>
    <source>
        <strain evidence="1 2">Pla133</strain>
    </source>
</reference>
<dbReference type="KEGG" id="pbap:Pla133_12840"/>
<evidence type="ECO:0000313" key="2">
    <source>
        <dbReference type="Proteomes" id="UP000316921"/>
    </source>
</evidence>
<evidence type="ECO:0000313" key="1">
    <source>
        <dbReference type="EMBL" id="QDU66218.1"/>
    </source>
</evidence>
<protein>
    <submittedName>
        <fullName evidence="1">Uncharacterized protein</fullName>
    </submittedName>
</protein>
<proteinExistence type="predicted"/>
<dbReference type="AlphaFoldDB" id="A0A518BGV2"/>
<gene>
    <name evidence="1" type="ORF">Pla133_12840</name>
</gene>
<dbReference type="EMBL" id="CP036287">
    <property type="protein sequence ID" value="QDU66218.1"/>
    <property type="molecule type" value="Genomic_DNA"/>
</dbReference>
<dbReference type="Proteomes" id="UP000316921">
    <property type="component" value="Chromosome"/>
</dbReference>
<name>A0A518BGV2_9BACT</name>
<accession>A0A518BGV2</accession>
<organism evidence="1 2">
    <name type="scientific">Engelhardtia mirabilis</name>
    <dbReference type="NCBI Taxonomy" id="2528011"/>
    <lineage>
        <taxon>Bacteria</taxon>
        <taxon>Pseudomonadati</taxon>
        <taxon>Planctomycetota</taxon>
        <taxon>Planctomycetia</taxon>
        <taxon>Planctomycetia incertae sedis</taxon>
        <taxon>Engelhardtia</taxon>
    </lineage>
</organism>